<name>A0ABZ0WI77_9BURK</name>
<dbReference type="EMBL" id="CP139965">
    <property type="protein sequence ID" value="WQD77067.1"/>
    <property type="molecule type" value="Genomic_DNA"/>
</dbReference>
<evidence type="ECO:0000256" key="1">
    <source>
        <dbReference type="SAM" id="MobiDB-lite"/>
    </source>
</evidence>
<protein>
    <submittedName>
        <fullName evidence="3">Uncharacterized protein</fullName>
    </submittedName>
</protein>
<feature type="chain" id="PRO_5046134704" evidence="2">
    <location>
        <begin position="28"/>
        <end position="98"/>
    </location>
</feature>
<evidence type="ECO:0000313" key="3">
    <source>
        <dbReference type="EMBL" id="WQD77067.1"/>
    </source>
</evidence>
<sequence length="98" mass="9586">MNKANSTLIAAGIASVIALMLSGGAYAQGNNTLATPTTKSPADTKSGYGTPSDTNSESGSGSPTPSQRNSTNTGTALPSFGGNNTLATPSTKSPAAHD</sequence>
<feature type="region of interest" description="Disordered" evidence="1">
    <location>
        <begin position="27"/>
        <end position="98"/>
    </location>
</feature>
<reference evidence="3 4" key="1">
    <citation type="submission" date="2023-12" db="EMBL/GenBank/DDBJ databases">
        <title>Genome sequencing and assembly of bacterial species from a model synthetic community.</title>
        <authorList>
            <person name="Hogle S.L."/>
        </authorList>
    </citation>
    <scope>NUCLEOTIDE SEQUENCE [LARGE SCALE GENOMIC DNA]</scope>
    <source>
        <strain evidence="3 4">HAMBI 2494</strain>
    </source>
</reference>
<dbReference type="Proteomes" id="UP001325479">
    <property type="component" value="Chromosome"/>
</dbReference>
<accession>A0ABZ0WI77</accession>
<keyword evidence="4" id="KW-1185">Reference proteome</keyword>
<feature type="signal peptide" evidence="2">
    <location>
        <begin position="1"/>
        <end position="27"/>
    </location>
</feature>
<gene>
    <name evidence="3" type="ORF">U0042_23815</name>
</gene>
<feature type="compositionally biased region" description="Polar residues" evidence="1">
    <location>
        <begin position="28"/>
        <end position="98"/>
    </location>
</feature>
<dbReference type="RefSeq" id="WP_114813658.1">
    <property type="nucleotide sequence ID" value="NZ_CP139965.1"/>
</dbReference>
<evidence type="ECO:0000256" key="2">
    <source>
        <dbReference type="SAM" id="SignalP"/>
    </source>
</evidence>
<evidence type="ECO:0000313" key="4">
    <source>
        <dbReference type="Proteomes" id="UP001325479"/>
    </source>
</evidence>
<organism evidence="3 4">
    <name type="scientific">Paraburkholderia kururiensis</name>
    <dbReference type="NCBI Taxonomy" id="984307"/>
    <lineage>
        <taxon>Bacteria</taxon>
        <taxon>Pseudomonadati</taxon>
        <taxon>Pseudomonadota</taxon>
        <taxon>Betaproteobacteria</taxon>
        <taxon>Burkholderiales</taxon>
        <taxon>Burkholderiaceae</taxon>
        <taxon>Paraburkholderia</taxon>
    </lineage>
</organism>
<keyword evidence="2" id="KW-0732">Signal</keyword>
<proteinExistence type="predicted"/>